<comment type="similarity">
    <text evidence="1">Belongs to the HesA/MoeB/ThiF family.</text>
</comment>
<evidence type="ECO:0000259" key="2">
    <source>
        <dbReference type="Pfam" id="PF00899"/>
    </source>
</evidence>
<evidence type="ECO:0000256" key="1">
    <source>
        <dbReference type="ARBA" id="ARBA00009919"/>
    </source>
</evidence>
<organism evidence="3 4">
    <name type="scientific">Xenorhabdus eapokensis</name>
    <dbReference type="NCBI Taxonomy" id="1873482"/>
    <lineage>
        <taxon>Bacteria</taxon>
        <taxon>Pseudomonadati</taxon>
        <taxon>Pseudomonadota</taxon>
        <taxon>Gammaproteobacteria</taxon>
        <taxon>Enterobacterales</taxon>
        <taxon>Morganellaceae</taxon>
        <taxon>Xenorhabdus</taxon>
    </lineage>
</organism>
<comment type="caution">
    <text evidence="3">The sequence shown here is derived from an EMBL/GenBank/DDBJ whole genome shotgun (WGS) entry which is preliminary data.</text>
</comment>
<dbReference type="GO" id="GO:0016779">
    <property type="term" value="F:nucleotidyltransferase activity"/>
    <property type="evidence" value="ECO:0007669"/>
    <property type="project" value="TreeGrafter"/>
</dbReference>
<dbReference type="InterPro" id="IPR000594">
    <property type="entry name" value="ThiF_NAD_FAD-bd"/>
</dbReference>
<protein>
    <submittedName>
        <fullName evidence="3">QbsC</fullName>
    </submittedName>
</protein>
<dbReference type="RefSeq" id="WP_074025149.1">
    <property type="nucleotide sequence ID" value="NZ_CAWNAG010000161.1"/>
</dbReference>
<dbReference type="Proteomes" id="UP000186268">
    <property type="component" value="Unassembled WGS sequence"/>
</dbReference>
<sequence>MNDDRYDRQIKVIGNEGQRKLKKSSVLIVGCGGLGCPISLYLSTAGVGKITLIDDDVISLSNLHRQILFGENDIGMLKVDVAKRQLLKLNSDIEIISINDRVNINNVEGYIDNHDIVIVGCDNLETRYIANDACCKMHIPYINASVLGDEGSITYFDIDNGCYRCIFPSAPKDKLIPSPVDIGVLGPLVGVIGTTTATMAIEILIGNKLKYINKIFTFDSLTLSMKGYPFSKNEYCCGCSI</sequence>
<dbReference type="GO" id="GO:0005737">
    <property type="term" value="C:cytoplasm"/>
    <property type="evidence" value="ECO:0007669"/>
    <property type="project" value="TreeGrafter"/>
</dbReference>
<dbReference type="InterPro" id="IPR045886">
    <property type="entry name" value="ThiF/MoeB/HesA"/>
</dbReference>
<dbReference type="FunFam" id="3.40.50.720:FF:000080">
    <property type="entry name" value="Thiazole biosynthesis adenylyltransferase ThiF"/>
    <property type="match status" value="1"/>
</dbReference>
<dbReference type="EMBL" id="MKGQ01000052">
    <property type="protein sequence ID" value="OKO99479.1"/>
    <property type="molecule type" value="Genomic_DNA"/>
</dbReference>
<reference evidence="3 4" key="1">
    <citation type="submission" date="2016-09" db="EMBL/GenBank/DDBJ databases">
        <title>Xenorhabdus thuongxuanensis sp. nov. and Xenorhabdus eapokensis sp. nov., isolated from Steinernema species.</title>
        <authorList>
            <person name="Kaempfer P."/>
            <person name="Tobias N.J."/>
            <person name="Phan Ke L."/>
            <person name="Bode H.B."/>
            <person name="Glaeser S.P."/>
        </authorList>
    </citation>
    <scope>NUCLEOTIDE SEQUENCE [LARGE SCALE GENOMIC DNA]</scope>
    <source>
        <strain evidence="3 4">DL20</strain>
    </source>
</reference>
<dbReference type="AlphaFoldDB" id="A0A1Q5TGZ7"/>
<dbReference type="CDD" id="cd00757">
    <property type="entry name" value="ThiF_MoeB_HesA_family"/>
    <property type="match status" value="1"/>
</dbReference>
<dbReference type="PANTHER" id="PTHR10953:SF102">
    <property type="entry name" value="ADENYLYLTRANSFERASE AND SULFURTRANSFERASE MOCS3"/>
    <property type="match status" value="1"/>
</dbReference>
<dbReference type="SUPFAM" id="SSF69572">
    <property type="entry name" value="Activating enzymes of the ubiquitin-like proteins"/>
    <property type="match status" value="1"/>
</dbReference>
<evidence type="ECO:0000313" key="4">
    <source>
        <dbReference type="Proteomes" id="UP000186268"/>
    </source>
</evidence>
<dbReference type="GO" id="GO:0004792">
    <property type="term" value="F:thiosulfate-cyanide sulfurtransferase activity"/>
    <property type="evidence" value="ECO:0007669"/>
    <property type="project" value="TreeGrafter"/>
</dbReference>
<gene>
    <name evidence="3" type="ORF">Xedl_03628</name>
</gene>
<dbReference type="PANTHER" id="PTHR10953">
    <property type="entry name" value="UBIQUITIN-ACTIVATING ENZYME E1"/>
    <property type="match status" value="1"/>
</dbReference>
<dbReference type="Pfam" id="PF00899">
    <property type="entry name" value="ThiF"/>
    <property type="match status" value="1"/>
</dbReference>
<evidence type="ECO:0000313" key="3">
    <source>
        <dbReference type="EMBL" id="OKO99479.1"/>
    </source>
</evidence>
<dbReference type="STRING" id="1873482.Xedl_03628"/>
<dbReference type="OrthoDB" id="9804286at2"/>
<keyword evidence="4" id="KW-1185">Reference proteome</keyword>
<feature type="domain" description="THIF-type NAD/FAD binding fold" evidence="2">
    <location>
        <begin position="6"/>
        <end position="236"/>
    </location>
</feature>
<dbReference type="Gene3D" id="3.40.50.720">
    <property type="entry name" value="NAD(P)-binding Rossmann-like Domain"/>
    <property type="match status" value="1"/>
</dbReference>
<dbReference type="GO" id="GO:0008641">
    <property type="term" value="F:ubiquitin-like modifier activating enzyme activity"/>
    <property type="evidence" value="ECO:0007669"/>
    <property type="project" value="InterPro"/>
</dbReference>
<name>A0A1Q5TGZ7_9GAMM</name>
<dbReference type="InterPro" id="IPR035985">
    <property type="entry name" value="Ubiquitin-activating_enz"/>
</dbReference>
<accession>A0A1Q5TGZ7</accession>
<proteinExistence type="inferred from homology"/>